<dbReference type="EMBL" id="CABN01000083">
    <property type="protein sequence ID" value="CBI00025.1"/>
    <property type="molecule type" value="Genomic_DNA"/>
</dbReference>
<organism evidence="1">
    <name type="scientific">mine drainage metagenome</name>
    <dbReference type="NCBI Taxonomy" id="410659"/>
    <lineage>
        <taxon>unclassified sequences</taxon>
        <taxon>metagenomes</taxon>
        <taxon>ecological metagenomes</taxon>
    </lineage>
</organism>
<sequence length="197" mass="21188">MLFTTIPAMVAVVRGRWSGVRVLAATLAGLRIGGSRRSGRAAGGGASARTKQRKQVSSFPSECKYTREVRVVWTAKYLRFRFLSGPPAALRVGNGFACFGAEYALGGFFGGLCGFLRWLSGGLNANLVDTRGYFASGGEQSANLLELCNLGVEVLEDVFYRHANKVSLFLSVSSNVFRTDGVAKLSCCAARGVDWNR</sequence>
<protein>
    <submittedName>
        <fullName evidence="1">Uncharacterized protein</fullName>
    </submittedName>
</protein>
<comment type="caution">
    <text evidence="1">The sequence shown here is derived from an EMBL/GenBank/DDBJ whole genome shotgun (WGS) entry which is preliminary data.</text>
</comment>
<accession>E6PYL6</accession>
<gene>
    <name evidence="1" type="ORF">CARN3_1004</name>
</gene>
<dbReference type="AlphaFoldDB" id="E6PYL6"/>
<evidence type="ECO:0000313" key="1">
    <source>
        <dbReference type="EMBL" id="CBI00025.1"/>
    </source>
</evidence>
<proteinExistence type="predicted"/>
<name>E6PYL6_9ZZZZ</name>
<reference evidence="1" key="1">
    <citation type="submission" date="2009-10" db="EMBL/GenBank/DDBJ databases">
        <title>Diversity of trophic interactions inside an arsenic-rich microbial ecosystem.</title>
        <authorList>
            <person name="Bertin P.N."/>
            <person name="Heinrich-Salmeron A."/>
            <person name="Pelletier E."/>
            <person name="Goulhen-Chollet F."/>
            <person name="Arsene-Ploetze F."/>
            <person name="Gallien S."/>
            <person name="Calteau A."/>
            <person name="Vallenet D."/>
            <person name="Casiot C."/>
            <person name="Chane-Woon-Ming B."/>
            <person name="Giloteaux L."/>
            <person name="Barakat M."/>
            <person name="Bonnefoy V."/>
            <person name="Bruneel O."/>
            <person name="Chandler M."/>
            <person name="Cleiss J."/>
            <person name="Duran R."/>
            <person name="Elbaz-Poulichet F."/>
            <person name="Fonknechten N."/>
            <person name="Lauga B."/>
            <person name="Mornico D."/>
            <person name="Ortet P."/>
            <person name="Schaeffer C."/>
            <person name="Siguier P."/>
            <person name="Alexander Thil Smith A."/>
            <person name="Van Dorsselaer A."/>
            <person name="Weissenbach J."/>
            <person name="Medigue C."/>
            <person name="Le Paslier D."/>
        </authorList>
    </citation>
    <scope>NUCLEOTIDE SEQUENCE</scope>
</reference>